<protein>
    <submittedName>
        <fullName evidence="3">Six-hairpin glycosidase-like protein</fullName>
    </submittedName>
</protein>
<sequence>MPRLPFRSLVLLVAAPTLVLSAGHKFDTTLLDKDTLAKARVGLLHSAVHSWELGAATQALLEHSWPDLSVFNPDVFPLPATLPDGYAGDVLDIAKLVVSRMGPNDTTLIDGDGSSADPASLGMAVMLTDLTLTDKSNHTFADAAAKQLKHILESVPRASNGAISHREKYVQLWADYMYMVPPFLSFAGATQHNATLLKESYDQCKSYREILRSDNGLWKHILLGDWSDPLHWNTGNGWAAAGMMRVLKTIQYSSLSQRFVQEQRDLARWTQELAESAWKYQGANGTLFNVIDNSTWFPDTAGTAMMASATYRLATHTGDYSLIPFAEKAFQLIKDSIDEEGRLLDTVDPLSFYEPLRPPMWSPEGQAFVLVLQAAKKEFLEKVKRGHHG</sequence>
<dbReference type="Pfam" id="PF07470">
    <property type="entry name" value="Glyco_hydro_88"/>
    <property type="match status" value="1"/>
</dbReference>
<dbReference type="Gene3D" id="1.50.10.10">
    <property type="match status" value="1"/>
</dbReference>
<accession>A0A5C3QUB7</accession>
<organism evidence="3 4">
    <name type="scientific">Pterulicium gracile</name>
    <dbReference type="NCBI Taxonomy" id="1884261"/>
    <lineage>
        <taxon>Eukaryota</taxon>
        <taxon>Fungi</taxon>
        <taxon>Dikarya</taxon>
        <taxon>Basidiomycota</taxon>
        <taxon>Agaricomycotina</taxon>
        <taxon>Agaricomycetes</taxon>
        <taxon>Agaricomycetidae</taxon>
        <taxon>Agaricales</taxon>
        <taxon>Pleurotineae</taxon>
        <taxon>Pterulaceae</taxon>
        <taxon>Pterulicium</taxon>
    </lineage>
</organism>
<feature type="chain" id="PRO_5022977099" evidence="2">
    <location>
        <begin position="22"/>
        <end position="389"/>
    </location>
</feature>
<dbReference type="PANTHER" id="PTHR41814:SF1">
    <property type="entry name" value="CELLULASE"/>
    <property type="match status" value="1"/>
</dbReference>
<gene>
    <name evidence="3" type="ORF">BDV98DRAFT_560161</name>
</gene>
<evidence type="ECO:0000256" key="1">
    <source>
        <dbReference type="ARBA" id="ARBA00022801"/>
    </source>
</evidence>
<keyword evidence="3" id="KW-0326">Glycosidase</keyword>
<dbReference type="InterPro" id="IPR012341">
    <property type="entry name" value="6hp_glycosidase-like_sf"/>
</dbReference>
<evidence type="ECO:0000256" key="2">
    <source>
        <dbReference type="SAM" id="SignalP"/>
    </source>
</evidence>
<dbReference type="GO" id="GO:0016798">
    <property type="term" value="F:hydrolase activity, acting on glycosyl bonds"/>
    <property type="evidence" value="ECO:0007669"/>
    <property type="project" value="UniProtKB-KW"/>
</dbReference>
<proteinExistence type="predicted"/>
<keyword evidence="2" id="KW-0732">Signal</keyword>
<dbReference type="STRING" id="1884261.A0A5C3QUB7"/>
<dbReference type="GO" id="GO:0005975">
    <property type="term" value="P:carbohydrate metabolic process"/>
    <property type="evidence" value="ECO:0007669"/>
    <property type="project" value="InterPro"/>
</dbReference>
<dbReference type="SUPFAM" id="SSF48208">
    <property type="entry name" value="Six-hairpin glycosidases"/>
    <property type="match status" value="1"/>
</dbReference>
<evidence type="ECO:0000313" key="3">
    <source>
        <dbReference type="EMBL" id="TFL05512.1"/>
    </source>
</evidence>
<feature type="signal peptide" evidence="2">
    <location>
        <begin position="1"/>
        <end position="21"/>
    </location>
</feature>
<dbReference type="InterPro" id="IPR008928">
    <property type="entry name" value="6-hairpin_glycosidase_sf"/>
</dbReference>
<dbReference type="PANTHER" id="PTHR41814">
    <property type="entry name" value="EXPRESSED PROTEIN"/>
    <property type="match status" value="1"/>
</dbReference>
<keyword evidence="1" id="KW-0378">Hydrolase</keyword>
<dbReference type="InterPro" id="IPR010905">
    <property type="entry name" value="Glyco_hydro_88"/>
</dbReference>
<evidence type="ECO:0000313" key="4">
    <source>
        <dbReference type="Proteomes" id="UP000305067"/>
    </source>
</evidence>
<reference evidence="3 4" key="1">
    <citation type="journal article" date="2019" name="Nat. Ecol. Evol.">
        <title>Megaphylogeny resolves global patterns of mushroom evolution.</title>
        <authorList>
            <person name="Varga T."/>
            <person name="Krizsan K."/>
            <person name="Foldi C."/>
            <person name="Dima B."/>
            <person name="Sanchez-Garcia M."/>
            <person name="Sanchez-Ramirez S."/>
            <person name="Szollosi G.J."/>
            <person name="Szarkandi J.G."/>
            <person name="Papp V."/>
            <person name="Albert L."/>
            <person name="Andreopoulos W."/>
            <person name="Angelini C."/>
            <person name="Antonin V."/>
            <person name="Barry K.W."/>
            <person name="Bougher N.L."/>
            <person name="Buchanan P."/>
            <person name="Buyck B."/>
            <person name="Bense V."/>
            <person name="Catcheside P."/>
            <person name="Chovatia M."/>
            <person name="Cooper J."/>
            <person name="Damon W."/>
            <person name="Desjardin D."/>
            <person name="Finy P."/>
            <person name="Geml J."/>
            <person name="Haridas S."/>
            <person name="Hughes K."/>
            <person name="Justo A."/>
            <person name="Karasinski D."/>
            <person name="Kautmanova I."/>
            <person name="Kiss B."/>
            <person name="Kocsube S."/>
            <person name="Kotiranta H."/>
            <person name="LaButti K.M."/>
            <person name="Lechner B.E."/>
            <person name="Liimatainen K."/>
            <person name="Lipzen A."/>
            <person name="Lukacs Z."/>
            <person name="Mihaltcheva S."/>
            <person name="Morgado L.N."/>
            <person name="Niskanen T."/>
            <person name="Noordeloos M.E."/>
            <person name="Ohm R.A."/>
            <person name="Ortiz-Santana B."/>
            <person name="Ovrebo C."/>
            <person name="Racz N."/>
            <person name="Riley R."/>
            <person name="Savchenko A."/>
            <person name="Shiryaev A."/>
            <person name="Soop K."/>
            <person name="Spirin V."/>
            <person name="Szebenyi C."/>
            <person name="Tomsovsky M."/>
            <person name="Tulloss R.E."/>
            <person name="Uehling J."/>
            <person name="Grigoriev I.V."/>
            <person name="Vagvolgyi C."/>
            <person name="Papp T."/>
            <person name="Martin F.M."/>
            <person name="Miettinen O."/>
            <person name="Hibbett D.S."/>
            <person name="Nagy L.G."/>
        </authorList>
    </citation>
    <scope>NUCLEOTIDE SEQUENCE [LARGE SCALE GENOMIC DNA]</scope>
    <source>
        <strain evidence="3 4">CBS 309.79</strain>
    </source>
</reference>
<dbReference type="EMBL" id="ML178816">
    <property type="protein sequence ID" value="TFL05512.1"/>
    <property type="molecule type" value="Genomic_DNA"/>
</dbReference>
<name>A0A5C3QUB7_9AGAR</name>
<keyword evidence="4" id="KW-1185">Reference proteome</keyword>
<dbReference type="Proteomes" id="UP000305067">
    <property type="component" value="Unassembled WGS sequence"/>
</dbReference>
<dbReference type="OrthoDB" id="4138492at2759"/>
<dbReference type="AlphaFoldDB" id="A0A5C3QUB7"/>